<keyword evidence="7" id="KW-1185">Reference proteome</keyword>
<accession>A0A9W7Y0E9</accession>
<dbReference type="PANTHER" id="PTHR14503">
    <property type="entry name" value="MITOCHONDRIAL RIBOSOMAL PROTEIN 34 FAMILY MEMBER"/>
    <property type="match status" value="1"/>
</dbReference>
<dbReference type="Pfam" id="PF00468">
    <property type="entry name" value="Ribosomal_L34"/>
    <property type="match status" value="1"/>
</dbReference>
<dbReference type="PANTHER" id="PTHR14503:SF4">
    <property type="entry name" value="LARGE RIBOSOMAL SUBUNIT PROTEIN BL34M"/>
    <property type="match status" value="1"/>
</dbReference>
<protein>
    <recommendedName>
        <fullName evidence="4">Large ribosomal subunit protein bL34m</fullName>
    </recommendedName>
</protein>
<feature type="region of interest" description="Disordered" evidence="5">
    <location>
        <begin position="54"/>
        <end position="73"/>
    </location>
</feature>
<comment type="caution">
    <text evidence="6">The sequence shown here is derived from an EMBL/GenBank/DDBJ whole genome shotgun (WGS) entry which is preliminary data.</text>
</comment>
<dbReference type="InterPro" id="IPR000271">
    <property type="entry name" value="Ribosomal_bL34"/>
</dbReference>
<evidence type="ECO:0000256" key="3">
    <source>
        <dbReference type="ARBA" id="ARBA00023274"/>
    </source>
</evidence>
<evidence type="ECO:0000256" key="2">
    <source>
        <dbReference type="ARBA" id="ARBA00022980"/>
    </source>
</evidence>
<dbReference type="NCBIfam" id="TIGR01030">
    <property type="entry name" value="rpmH_bact"/>
    <property type="match status" value="1"/>
</dbReference>
<dbReference type="HAMAP" id="MF_00391">
    <property type="entry name" value="Ribosomal_bL34"/>
    <property type="match status" value="1"/>
</dbReference>
<dbReference type="OrthoDB" id="431691at2759"/>
<comment type="similarity">
    <text evidence="1">Belongs to the bacterial ribosomal protein bL34 family.</text>
</comment>
<keyword evidence="3" id="KW-0687">Ribonucleoprotein</keyword>
<dbReference type="AlphaFoldDB" id="A0A9W7Y0E9"/>
<dbReference type="GO" id="GO:0003735">
    <property type="term" value="F:structural constituent of ribosome"/>
    <property type="evidence" value="ECO:0007669"/>
    <property type="project" value="InterPro"/>
</dbReference>
<name>A0A9W7Y0E9_9FUNG</name>
<dbReference type="GO" id="GO:0006412">
    <property type="term" value="P:translation"/>
    <property type="evidence" value="ECO:0007669"/>
    <property type="project" value="InterPro"/>
</dbReference>
<dbReference type="GO" id="GO:0005762">
    <property type="term" value="C:mitochondrial large ribosomal subunit"/>
    <property type="evidence" value="ECO:0007669"/>
    <property type="project" value="TreeGrafter"/>
</dbReference>
<evidence type="ECO:0000313" key="6">
    <source>
        <dbReference type="EMBL" id="KAJ1721703.1"/>
    </source>
</evidence>
<evidence type="ECO:0000313" key="7">
    <source>
        <dbReference type="Proteomes" id="UP001149813"/>
    </source>
</evidence>
<dbReference type="FunFam" id="1.10.287.3980:FF:000001">
    <property type="entry name" value="Mitochondrial ribosomal protein L34"/>
    <property type="match status" value="1"/>
</dbReference>
<gene>
    <name evidence="6" type="ORF">LPJ53_003803</name>
</gene>
<sequence>MDFGGLASGPVAQKPMSIPVGTMQVRWRTYGNEYQPSNLKRKRRHGFLSRLRTKNGRRVLQRRQLKGRKHLSH</sequence>
<dbReference type="Proteomes" id="UP001149813">
    <property type="component" value="Unassembled WGS sequence"/>
</dbReference>
<organism evidence="6 7">
    <name type="scientific">Coemansia erecta</name>
    <dbReference type="NCBI Taxonomy" id="147472"/>
    <lineage>
        <taxon>Eukaryota</taxon>
        <taxon>Fungi</taxon>
        <taxon>Fungi incertae sedis</taxon>
        <taxon>Zoopagomycota</taxon>
        <taxon>Kickxellomycotina</taxon>
        <taxon>Kickxellomycetes</taxon>
        <taxon>Kickxellales</taxon>
        <taxon>Kickxellaceae</taxon>
        <taxon>Coemansia</taxon>
    </lineage>
</organism>
<reference evidence="6" key="1">
    <citation type="submission" date="2022-07" db="EMBL/GenBank/DDBJ databases">
        <title>Phylogenomic reconstructions and comparative analyses of Kickxellomycotina fungi.</title>
        <authorList>
            <person name="Reynolds N.K."/>
            <person name="Stajich J.E."/>
            <person name="Barry K."/>
            <person name="Grigoriev I.V."/>
            <person name="Crous P."/>
            <person name="Smith M.E."/>
        </authorList>
    </citation>
    <scope>NUCLEOTIDE SEQUENCE</scope>
    <source>
        <strain evidence="6">NBRC 32514</strain>
    </source>
</reference>
<proteinExistence type="inferred from homology"/>
<dbReference type="EMBL" id="JANBOJ010000154">
    <property type="protein sequence ID" value="KAJ1721703.1"/>
    <property type="molecule type" value="Genomic_DNA"/>
</dbReference>
<evidence type="ECO:0000256" key="1">
    <source>
        <dbReference type="ARBA" id="ARBA00010111"/>
    </source>
</evidence>
<keyword evidence="2" id="KW-0689">Ribosomal protein</keyword>
<dbReference type="Gene3D" id="1.10.287.3980">
    <property type="match status" value="1"/>
</dbReference>
<evidence type="ECO:0000256" key="5">
    <source>
        <dbReference type="SAM" id="MobiDB-lite"/>
    </source>
</evidence>
<evidence type="ECO:0000256" key="4">
    <source>
        <dbReference type="ARBA" id="ARBA00035274"/>
    </source>
</evidence>